<keyword evidence="4" id="KW-0732">Signal</keyword>
<dbReference type="InterPro" id="IPR017853">
    <property type="entry name" value="GH"/>
</dbReference>
<dbReference type="GO" id="GO:0006004">
    <property type="term" value="P:fucose metabolic process"/>
    <property type="evidence" value="ECO:0007669"/>
    <property type="project" value="InterPro"/>
</dbReference>
<evidence type="ECO:0000256" key="1">
    <source>
        <dbReference type="ARBA" id="ARBA00004071"/>
    </source>
</evidence>
<dbReference type="Pfam" id="PF01120">
    <property type="entry name" value="Alpha_L_fucos"/>
    <property type="match status" value="1"/>
</dbReference>
<evidence type="ECO:0000259" key="7">
    <source>
        <dbReference type="Pfam" id="PF01120"/>
    </source>
</evidence>
<comment type="similarity">
    <text evidence="2">Belongs to the glycosyl hydrolase 29 family.</text>
</comment>
<dbReference type="PANTHER" id="PTHR10030:SF37">
    <property type="entry name" value="ALPHA-L-FUCOSIDASE-RELATED"/>
    <property type="match status" value="1"/>
</dbReference>
<feature type="domain" description="Glycoside hydrolase family 29 N-terminal" evidence="7">
    <location>
        <begin position="29"/>
        <end position="331"/>
    </location>
</feature>
<keyword evidence="9" id="KW-1185">Reference proteome</keyword>
<dbReference type="AlphaFoldDB" id="A0A9X2B8S2"/>
<dbReference type="GO" id="GO:0005764">
    <property type="term" value="C:lysosome"/>
    <property type="evidence" value="ECO:0007669"/>
    <property type="project" value="TreeGrafter"/>
</dbReference>
<dbReference type="InterPro" id="IPR016286">
    <property type="entry name" value="FUC_metazoa-typ"/>
</dbReference>
<evidence type="ECO:0000256" key="4">
    <source>
        <dbReference type="ARBA" id="ARBA00022729"/>
    </source>
</evidence>
<sequence>MLALPRFNGLLILLISVLTLFGQLNVYAQKEEDDNKFTSNKNKPEREEWLRDMGFGLFIHFSFDSQLGISISHSMVGASDDYMNRFINELSKTFDPYKYDAYRMAMQAKLAGARYICITAKHHSGYCLWDTETTDFKITNSAYKKDLIKEYVDGARKAGLAVGIYYSPEDFKFLYDHGVTVSRATGKLPQKIEDAYNDLVRKQTRELFTRYGKIDMLFIDGNHKEACKEEAWKLQPDVVITRGAVNTPEQTIPGAGADKLWESNLTMGTQWEYKPTNDDLKSGTRLIEILIETRAKGGNMLLNVGPKPDGTIADPEERRLQEIATWHFINQEAIHNVRTWIIPNEEYIWFTASKNRKTVYAMITGLPDWFKGQRKDFVISSVKTTPNTKISVLGYSGKTFESAGNRDPKCYFTQQADGIHISVVNGQRIYDNNKWPNPITVKLENIEPALIPPVLQTLKPGTENNQTVFKGKILDKGDAKSLNVCFEYRLYPGFFENLYFKEWKRTEVLPMNDKGEFSYTVQGLQKGKTYEYRFVVIHPKITLYGDREQATAK</sequence>
<evidence type="ECO:0000313" key="8">
    <source>
        <dbReference type="EMBL" id="MCJ8208995.1"/>
    </source>
</evidence>
<evidence type="ECO:0000256" key="2">
    <source>
        <dbReference type="ARBA" id="ARBA00007951"/>
    </source>
</evidence>
<comment type="caution">
    <text evidence="8">The sequence shown here is derived from an EMBL/GenBank/DDBJ whole genome shotgun (WGS) entry which is preliminary data.</text>
</comment>
<dbReference type="InterPro" id="IPR000933">
    <property type="entry name" value="Glyco_hydro_29"/>
</dbReference>
<dbReference type="SUPFAM" id="SSF51445">
    <property type="entry name" value="(Trans)glycosidases"/>
    <property type="match status" value="1"/>
</dbReference>
<comment type="function">
    <text evidence="1">Alpha-L-fucosidase is responsible for hydrolyzing the alpha-1,6-linked fucose joined to the reducing-end N-acetylglucosamine of the carbohydrate moieties of glycoproteins.</text>
</comment>
<dbReference type="PANTHER" id="PTHR10030">
    <property type="entry name" value="ALPHA-L-FUCOSIDASE"/>
    <property type="match status" value="1"/>
</dbReference>
<dbReference type="InterPro" id="IPR057739">
    <property type="entry name" value="Glyco_hydro_29_N"/>
</dbReference>
<dbReference type="RefSeq" id="WP_245128829.1">
    <property type="nucleotide sequence ID" value="NZ_JALJEJ010000002.1"/>
</dbReference>
<protein>
    <recommendedName>
        <fullName evidence="3">alpha-L-fucosidase</fullName>
        <ecNumber evidence="3">3.2.1.51</ecNumber>
    </recommendedName>
</protein>
<organism evidence="8 9">
    <name type="scientific">Mucilaginibacter straminoryzae</name>
    <dbReference type="NCBI Taxonomy" id="2932774"/>
    <lineage>
        <taxon>Bacteria</taxon>
        <taxon>Pseudomonadati</taxon>
        <taxon>Bacteroidota</taxon>
        <taxon>Sphingobacteriia</taxon>
        <taxon>Sphingobacteriales</taxon>
        <taxon>Sphingobacteriaceae</taxon>
        <taxon>Mucilaginibacter</taxon>
    </lineage>
</organism>
<gene>
    <name evidence="8" type="ORF">MUY27_04695</name>
</gene>
<dbReference type="Proteomes" id="UP001139450">
    <property type="component" value="Unassembled WGS sequence"/>
</dbReference>
<evidence type="ECO:0000256" key="6">
    <source>
        <dbReference type="ARBA" id="ARBA00023295"/>
    </source>
</evidence>
<accession>A0A9X2B8S2</accession>
<reference evidence="8" key="1">
    <citation type="submission" date="2022-04" db="EMBL/GenBank/DDBJ databases">
        <title>Mucilaginibacter sp. RS28 isolated from freshwater.</title>
        <authorList>
            <person name="Ko S.-R."/>
        </authorList>
    </citation>
    <scope>NUCLEOTIDE SEQUENCE</scope>
    <source>
        <strain evidence="8">RS28</strain>
    </source>
</reference>
<evidence type="ECO:0000256" key="3">
    <source>
        <dbReference type="ARBA" id="ARBA00012662"/>
    </source>
</evidence>
<dbReference type="Gene3D" id="3.20.20.80">
    <property type="entry name" value="Glycosidases"/>
    <property type="match status" value="1"/>
</dbReference>
<dbReference type="GO" id="GO:0016139">
    <property type="term" value="P:glycoside catabolic process"/>
    <property type="evidence" value="ECO:0007669"/>
    <property type="project" value="TreeGrafter"/>
</dbReference>
<evidence type="ECO:0000313" key="9">
    <source>
        <dbReference type="Proteomes" id="UP001139450"/>
    </source>
</evidence>
<dbReference type="SMART" id="SM00812">
    <property type="entry name" value="Alpha_L_fucos"/>
    <property type="match status" value="1"/>
</dbReference>
<keyword evidence="6" id="KW-0326">Glycosidase</keyword>
<evidence type="ECO:0000256" key="5">
    <source>
        <dbReference type="ARBA" id="ARBA00022801"/>
    </source>
</evidence>
<proteinExistence type="inferred from homology"/>
<name>A0A9X2B8S2_9SPHI</name>
<dbReference type="EC" id="3.2.1.51" evidence="3"/>
<dbReference type="PRINTS" id="PR00741">
    <property type="entry name" value="GLHYDRLASE29"/>
</dbReference>
<keyword evidence="5" id="KW-0378">Hydrolase</keyword>
<dbReference type="EMBL" id="JALJEJ010000002">
    <property type="protein sequence ID" value="MCJ8208995.1"/>
    <property type="molecule type" value="Genomic_DNA"/>
</dbReference>
<dbReference type="GO" id="GO:0004560">
    <property type="term" value="F:alpha-L-fucosidase activity"/>
    <property type="evidence" value="ECO:0007669"/>
    <property type="project" value="InterPro"/>
</dbReference>